<dbReference type="Proteomes" id="UP000316639">
    <property type="component" value="Unassembled WGS sequence"/>
</dbReference>
<evidence type="ECO:0000259" key="2">
    <source>
        <dbReference type="Pfam" id="PF04149"/>
    </source>
</evidence>
<dbReference type="InterPro" id="IPR007278">
    <property type="entry name" value="DUF397"/>
</dbReference>
<evidence type="ECO:0000313" key="3">
    <source>
        <dbReference type="EMBL" id="TWP47507.1"/>
    </source>
</evidence>
<dbReference type="AlphaFoldDB" id="A0A563EKV1"/>
<dbReference type="RefSeq" id="WP_146357542.1">
    <property type="nucleotide sequence ID" value="NZ_VOBR01000025.1"/>
</dbReference>
<protein>
    <submittedName>
        <fullName evidence="3">DUF397 domain-containing protein</fullName>
    </submittedName>
</protein>
<comment type="caution">
    <text evidence="3">The sequence shown here is derived from an EMBL/GenBank/DDBJ whole genome shotgun (WGS) entry which is preliminary data.</text>
</comment>
<dbReference type="EMBL" id="VOBR01000025">
    <property type="protein sequence ID" value="TWP47507.1"/>
    <property type="molecule type" value="Genomic_DNA"/>
</dbReference>
<reference evidence="3 4" key="1">
    <citation type="submission" date="2019-07" db="EMBL/GenBank/DDBJ databases">
        <title>Lentzea xizangensis sp. nov., isolated from Qinghai-Tibetan Plateau Soils.</title>
        <authorList>
            <person name="Huang J."/>
        </authorList>
    </citation>
    <scope>NUCLEOTIDE SEQUENCE [LARGE SCALE GENOMIC DNA]</scope>
    <source>
        <strain evidence="3 4">FXJ1.1311</strain>
    </source>
</reference>
<feature type="compositionally biased region" description="Polar residues" evidence="1">
    <location>
        <begin position="1"/>
        <end position="17"/>
    </location>
</feature>
<gene>
    <name evidence="3" type="ORF">FKR81_31580</name>
</gene>
<keyword evidence="4" id="KW-1185">Reference proteome</keyword>
<dbReference type="Pfam" id="PF04149">
    <property type="entry name" value="DUF397"/>
    <property type="match status" value="1"/>
</dbReference>
<evidence type="ECO:0000256" key="1">
    <source>
        <dbReference type="SAM" id="MobiDB-lite"/>
    </source>
</evidence>
<organism evidence="3 4">
    <name type="scientific">Lentzea tibetensis</name>
    <dbReference type="NCBI Taxonomy" id="2591470"/>
    <lineage>
        <taxon>Bacteria</taxon>
        <taxon>Bacillati</taxon>
        <taxon>Actinomycetota</taxon>
        <taxon>Actinomycetes</taxon>
        <taxon>Pseudonocardiales</taxon>
        <taxon>Pseudonocardiaceae</taxon>
        <taxon>Lentzea</taxon>
    </lineage>
</organism>
<name>A0A563EKV1_9PSEU</name>
<proteinExistence type="predicted"/>
<feature type="region of interest" description="Disordered" evidence="1">
    <location>
        <begin position="1"/>
        <end position="41"/>
    </location>
</feature>
<evidence type="ECO:0000313" key="4">
    <source>
        <dbReference type="Proteomes" id="UP000316639"/>
    </source>
</evidence>
<dbReference type="OrthoDB" id="4330022at2"/>
<sequence length="62" mass="6642">MTDQATWRKSSRSNGQDETSDCVELAPGKVRDSKNQSGPVLDFEPGALGSFLAGLKAGRFAR</sequence>
<feature type="domain" description="DUF397" evidence="2">
    <location>
        <begin position="5"/>
        <end position="56"/>
    </location>
</feature>
<accession>A0A563EKV1</accession>